<feature type="compositionally biased region" description="Basic and acidic residues" evidence="1">
    <location>
        <begin position="179"/>
        <end position="212"/>
    </location>
</feature>
<dbReference type="AlphaFoldDB" id="A0AAU9K2T1"/>
<protein>
    <submittedName>
        <fullName evidence="3">Uncharacterized protein</fullName>
    </submittedName>
</protein>
<name>A0AAU9K2T1_9CILI</name>
<sequence length="282" mass="31761">MMNYKRISLLLLWLTLAVNGFPLYDGIELGWSYPTNETVSFNLSVPVSLIEQNAISFLFLAIRPTNQATNSSYMDVVLVNFTNDSIEDEFPNERGFPQLDKELNGTDDLFDKSAEIAGENKYFTWSRNFFSNDTKDISLIPGQLYALLWVYGNISANWTFTITKSGSQPITFHNSRILYGEDKGPMGDHHGGNQGDQGDHGDHRGDGDKNNNDTDQANGSGFQDNDDYDFDDDGYQGNSDDDSDNDYDYDESGNKTLRVNPLLSGSIERFLMPIWILSIFLV</sequence>
<keyword evidence="4" id="KW-1185">Reference proteome</keyword>
<dbReference type="EMBL" id="CAJZBQ010000053">
    <property type="protein sequence ID" value="CAG9332037.1"/>
    <property type="molecule type" value="Genomic_DNA"/>
</dbReference>
<proteinExistence type="predicted"/>
<dbReference type="InterPro" id="IPR045266">
    <property type="entry name" value="DOH_DOMON"/>
</dbReference>
<evidence type="ECO:0000256" key="2">
    <source>
        <dbReference type="SAM" id="SignalP"/>
    </source>
</evidence>
<comment type="caution">
    <text evidence="3">The sequence shown here is derived from an EMBL/GenBank/DDBJ whole genome shotgun (WGS) entry which is preliminary data.</text>
</comment>
<feature type="chain" id="PRO_5043998180" evidence="2">
    <location>
        <begin position="21"/>
        <end position="282"/>
    </location>
</feature>
<feature type="signal peptide" evidence="2">
    <location>
        <begin position="1"/>
        <end position="20"/>
    </location>
</feature>
<evidence type="ECO:0000313" key="3">
    <source>
        <dbReference type="EMBL" id="CAG9332037.1"/>
    </source>
</evidence>
<organism evidence="3 4">
    <name type="scientific">Blepharisma stoltei</name>
    <dbReference type="NCBI Taxonomy" id="1481888"/>
    <lineage>
        <taxon>Eukaryota</taxon>
        <taxon>Sar</taxon>
        <taxon>Alveolata</taxon>
        <taxon>Ciliophora</taxon>
        <taxon>Postciliodesmatophora</taxon>
        <taxon>Heterotrichea</taxon>
        <taxon>Heterotrichida</taxon>
        <taxon>Blepharismidae</taxon>
        <taxon>Blepharisma</taxon>
    </lineage>
</organism>
<evidence type="ECO:0000256" key="1">
    <source>
        <dbReference type="SAM" id="MobiDB-lite"/>
    </source>
</evidence>
<keyword evidence="2" id="KW-0732">Signal</keyword>
<dbReference type="CDD" id="cd09631">
    <property type="entry name" value="DOMON_DOH"/>
    <property type="match status" value="1"/>
</dbReference>
<feature type="region of interest" description="Disordered" evidence="1">
    <location>
        <begin position="178"/>
        <end position="255"/>
    </location>
</feature>
<accession>A0AAU9K2T1</accession>
<evidence type="ECO:0000313" key="4">
    <source>
        <dbReference type="Proteomes" id="UP001162131"/>
    </source>
</evidence>
<feature type="compositionally biased region" description="Acidic residues" evidence="1">
    <location>
        <begin position="224"/>
        <end position="251"/>
    </location>
</feature>
<reference evidence="3" key="1">
    <citation type="submission" date="2021-09" db="EMBL/GenBank/DDBJ databases">
        <authorList>
            <consortium name="AG Swart"/>
            <person name="Singh M."/>
            <person name="Singh A."/>
            <person name="Seah K."/>
            <person name="Emmerich C."/>
        </authorList>
    </citation>
    <scope>NUCLEOTIDE SEQUENCE</scope>
    <source>
        <strain evidence="3">ATCC30299</strain>
    </source>
</reference>
<gene>
    <name evidence="3" type="ORF">BSTOLATCC_MIC54091</name>
</gene>
<dbReference type="Proteomes" id="UP001162131">
    <property type="component" value="Unassembled WGS sequence"/>
</dbReference>